<dbReference type="Proteomes" id="UP000231919">
    <property type="component" value="Unassembled WGS sequence"/>
</dbReference>
<evidence type="ECO:0000313" key="2">
    <source>
        <dbReference type="Proteomes" id="UP000231919"/>
    </source>
</evidence>
<protein>
    <recommendedName>
        <fullName evidence="3">Lipoprotein</fullName>
    </recommendedName>
</protein>
<reference evidence="1 2" key="1">
    <citation type="submission" date="2017-07" db="EMBL/GenBank/DDBJ databases">
        <title>Leptospira spp. isolated from tropical soils.</title>
        <authorList>
            <person name="Thibeaux R."/>
            <person name="Iraola G."/>
            <person name="Ferres I."/>
            <person name="Bierque E."/>
            <person name="Girault D."/>
            <person name="Soupe-Gilbert M.-E."/>
            <person name="Picardeau M."/>
            <person name="Goarant C."/>
        </authorList>
    </citation>
    <scope>NUCLEOTIDE SEQUENCE [LARGE SCALE GENOMIC DNA]</scope>
    <source>
        <strain evidence="1 2">JW2-C-B1</strain>
    </source>
</reference>
<comment type="caution">
    <text evidence="1">The sequence shown here is derived from an EMBL/GenBank/DDBJ whole genome shotgun (WGS) entry which is preliminary data.</text>
</comment>
<proteinExistence type="predicted"/>
<dbReference type="PROSITE" id="PS51257">
    <property type="entry name" value="PROKAR_LIPOPROTEIN"/>
    <property type="match status" value="1"/>
</dbReference>
<accession>A0ABX4N518</accession>
<keyword evidence="2" id="KW-1185">Reference proteome</keyword>
<dbReference type="EMBL" id="NPDP01000040">
    <property type="protein sequence ID" value="PJZ28404.1"/>
    <property type="molecule type" value="Genomic_DNA"/>
</dbReference>
<evidence type="ECO:0008006" key="3">
    <source>
        <dbReference type="Google" id="ProtNLM"/>
    </source>
</evidence>
<gene>
    <name evidence="1" type="ORF">CH378_18195</name>
</gene>
<evidence type="ECO:0000313" key="1">
    <source>
        <dbReference type="EMBL" id="PJZ28404.1"/>
    </source>
</evidence>
<sequence length="205" mass="23471">MKIIISTFCLIVISCSTMPYGFYLEKLAQNRSVAKYKYKIQKVNIEFILEDKVLWESITQEEADKYLSILKEQNGSDKNTYLLTLNIKDYNHTVEPNWGPFSLGIVTLTISWLLGGKLANEELNLKGMIEIQKENQSSIGVQLSFSKNCNIDRGLYDRRLLPTAYSLNEMVNPRIKGRKFGPECWQDVFDSILKDVDVALDGKSI</sequence>
<organism evidence="1 2">
    <name type="scientific">Leptospira kmetyi</name>
    <dbReference type="NCBI Taxonomy" id="408139"/>
    <lineage>
        <taxon>Bacteria</taxon>
        <taxon>Pseudomonadati</taxon>
        <taxon>Spirochaetota</taxon>
        <taxon>Spirochaetia</taxon>
        <taxon>Leptospirales</taxon>
        <taxon>Leptospiraceae</taxon>
        <taxon>Leptospira</taxon>
    </lineage>
</organism>
<name>A0ABX4N518_9LEPT</name>